<evidence type="ECO:0000313" key="2">
    <source>
        <dbReference type="Proteomes" id="UP000033188"/>
    </source>
</evidence>
<dbReference type="AlphaFoldDB" id="A0A061CYX1"/>
<dbReference type="GeneID" id="24562337"/>
<dbReference type="VEuPathDB" id="PiroplasmaDB:BBBOND_0101250"/>
<protein>
    <submittedName>
        <fullName evidence="1">Uncharacterized protein</fullName>
    </submittedName>
</protein>
<organism evidence="1 2">
    <name type="scientific">Babesia bigemina</name>
    <dbReference type="NCBI Taxonomy" id="5866"/>
    <lineage>
        <taxon>Eukaryota</taxon>
        <taxon>Sar</taxon>
        <taxon>Alveolata</taxon>
        <taxon>Apicomplexa</taxon>
        <taxon>Aconoidasida</taxon>
        <taxon>Piroplasmida</taxon>
        <taxon>Babesiidae</taxon>
        <taxon>Babesia</taxon>
    </lineage>
</organism>
<dbReference type="KEGG" id="bbig:BBBOND_0101250"/>
<keyword evidence="2" id="KW-1185">Reference proteome</keyword>
<sequence>MQYLKGESSACTSFRQKGYILKVQIAIEDELPSDNMPMSCYVLHLTGANHLRNWYAPSYTKRL</sequence>
<reference evidence="2" key="1">
    <citation type="journal article" date="2014" name="Nucleic Acids Res.">
        <title>The evolutionary dynamics of variant antigen genes in Babesia reveal a history of genomic innovation underlying host-parasite interaction.</title>
        <authorList>
            <person name="Jackson A.P."/>
            <person name="Otto T.D."/>
            <person name="Darby A."/>
            <person name="Ramaprasad A."/>
            <person name="Xia D."/>
            <person name="Echaide I.E."/>
            <person name="Farber M."/>
            <person name="Gahlot S."/>
            <person name="Gamble J."/>
            <person name="Gupta D."/>
            <person name="Gupta Y."/>
            <person name="Jackson L."/>
            <person name="Malandrin L."/>
            <person name="Malas T.B."/>
            <person name="Moussa E."/>
            <person name="Nair M."/>
            <person name="Reid A.J."/>
            <person name="Sanders M."/>
            <person name="Sharma J."/>
            <person name="Tracey A."/>
            <person name="Quail M.A."/>
            <person name="Weir W."/>
            <person name="Wastling J.M."/>
            <person name="Hall N."/>
            <person name="Willadsen P."/>
            <person name="Lingelbach K."/>
            <person name="Shiels B."/>
            <person name="Tait A."/>
            <person name="Berriman M."/>
            <person name="Allred D.R."/>
            <person name="Pain A."/>
        </authorList>
    </citation>
    <scope>NUCLEOTIDE SEQUENCE [LARGE SCALE GENOMIC DNA]</scope>
    <source>
        <strain evidence="2">Bond</strain>
    </source>
</reference>
<gene>
    <name evidence="1" type="ORF">BBBOND_0101250</name>
</gene>
<accession>A0A061CYX1</accession>
<dbReference type="EMBL" id="LK391707">
    <property type="protein sequence ID" value="CDR93796.1"/>
    <property type="molecule type" value="Genomic_DNA"/>
</dbReference>
<dbReference type="RefSeq" id="XP_012765982.1">
    <property type="nucleotide sequence ID" value="XM_012910528.1"/>
</dbReference>
<name>A0A061CYX1_BABBI</name>
<proteinExistence type="predicted"/>
<dbReference type="Proteomes" id="UP000033188">
    <property type="component" value="Chromosome 1"/>
</dbReference>
<evidence type="ECO:0000313" key="1">
    <source>
        <dbReference type="EMBL" id="CDR93796.1"/>
    </source>
</evidence>